<gene>
    <name evidence="10" type="ORF">FJU11_11730</name>
</gene>
<accession>A0A506U0Y5</accession>
<dbReference type="Pfam" id="PF00528">
    <property type="entry name" value="BPD_transp_1"/>
    <property type="match status" value="1"/>
</dbReference>
<protein>
    <submittedName>
        <fullName evidence="10">ABC transporter permease</fullName>
    </submittedName>
</protein>
<dbReference type="OrthoDB" id="9807047at2"/>
<evidence type="ECO:0000313" key="11">
    <source>
        <dbReference type="Proteomes" id="UP000320314"/>
    </source>
</evidence>
<sequence length="298" mass="32845">MSGRSQRATSRVLLIGPAFVVIVVLMVVPLALMAWISIQERDYAGGVVWGSLTPDAYVRFLFERNLDDTVSLSFDYLRIIARSFWLSAMTTAISLAIGFPTAFFMATRPRRWRGVLVFMVTLPFWTNLLVRNYSWILILRDHGTINGLLEWLGVISQPLPLLNNQFAVAVGLTYSFLPFMVLPIYTSLEKLDLSLVEAAFDLYAGRWRALRHVVLPLSLPGIVAGSALVFMPCLGSYVTPELLGGGKTLMIGNLIGMQFGSARNWPFGAALGMLLLAILLIGLAIYALRKPSGEEASA</sequence>
<dbReference type="Gene3D" id="1.10.3720.10">
    <property type="entry name" value="MetI-like"/>
    <property type="match status" value="1"/>
</dbReference>
<feature type="transmembrane region" description="Helical" evidence="8">
    <location>
        <begin position="166"/>
        <end position="185"/>
    </location>
</feature>
<dbReference type="PROSITE" id="PS50928">
    <property type="entry name" value="ABC_TM1"/>
    <property type="match status" value="1"/>
</dbReference>
<comment type="similarity">
    <text evidence="2">Belongs to the binding-protein-dependent transport system permease family. CysTW subfamily.</text>
</comment>
<dbReference type="GO" id="GO:0055085">
    <property type="term" value="P:transmembrane transport"/>
    <property type="evidence" value="ECO:0007669"/>
    <property type="project" value="InterPro"/>
</dbReference>
<dbReference type="CDD" id="cd06261">
    <property type="entry name" value="TM_PBP2"/>
    <property type="match status" value="1"/>
</dbReference>
<evidence type="ECO:0000256" key="4">
    <source>
        <dbReference type="ARBA" id="ARBA00022475"/>
    </source>
</evidence>
<feature type="transmembrane region" description="Helical" evidence="8">
    <location>
        <begin position="112"/>
        <end position="130"/>
    </location>
</feature>
<keyword evidence="3 8" id="KW-0813">Transport</keyword>
<feature type="transmembrane region" description="Helical" evidence="8">
    <location>
        <begin position="84"/>
        <end position="105"/>
    </location>
</feature>
<feature type="transmembrane region" description="Helical" evidence="8">
    <location>
        <begin position="213"/>
        <end position="238"/>
    </location>
</feature>
<evidence type="ECO:0000256" key="5">
    <source>
        <dbReference type="ARBA" id="ARBA00022692"/>
    </source>
</evidence>
<comment type="subcellular location">
    <subcellularLocation>
        <location evidence="1 8">Cell membrane</location>
        <topology evidence="1 8">Multi-pass membrane protein</topology>
    </subcellularLocation>
</comment>
<reference evidence="10 11" key="1">
    <citation type="submission" date="2019-06" db="EMBL/GenBank/DDBJ databases">
        <authorList>
            <person name="Li M."/>
        </authorList>
    </citation>
    <scope>NUCLEOTIDE SEQUENCE [LARGE SCALE GENOMIC DNA]</scope>
    <source>
        <strain evidence="10 11">BGMRC6574</strain>
    </source>
</reference>
<evidence type="ECO:0000256" key="8">
    <source>
        <dbReference type="RuleBase" id="RU363032"/>
    </source>
</evidence>
<keyword evidence="11" id="KW-1185">Reference proteome</keyword>
<evidence type="ECO:0000256" key="7">
    <source>
        <dbReference type="ARBA" id="ARBA00023136"/>
    </source>
</evidence>
<dbReference type="InterPro" id="IPR000515">
    <property type="entry name" value="MetI-like"/>
</dbReference>
<evidence type="ECO:0000256" key="1">
    <source>
        <dbReference type="ARBA" id="ARBA00004651"/>
    </source>
</evidence>
<dbReference type="AlphaFoldDB" id="A0A506U0Y5"/>
<keyword evidence="5 8" id="KW-0812">Transmembrane</keyword>
<dbReference type="InterPro" id="IPR035906">
    <property type="entry name" value="MetI-like_sf"/>
</dbReference>
<dbReference type="GO" id="GO:0005886">
    <property type="term" value="C:plasma membrane"/>
    <property type="evidence" value="ECO:0007669"/>
    <property type="project" value="UniProtKB-SubCell"/>
</dbReference>
<keyword evidence="6 8" id="KW-1133">Transmembrane helix</keyword>
<dbReference type="EMBL" id="VHLH01000021">
    <property type="protein sequence ID" value="TPW27430.1"/>
    <property type="molecule type" value="Genomic_DNA"/>
</dbReference>
<feature type="transmembrane region" description="Helical" evidence="8">
    <location>
        <begin position="12"/>
        <end position="38"/>
    </location>
</feature>
<dbReference type="PANTHER" id="PTHR42929">
    <property type="entry name" value="INNER MEMBRANE ABC TRANSPORTER PERMEASE PROTEIN YDCU-RELATED-RELATED"/>
    <property type="match status" value="1"/>
</dbReference>
<organism evidence="10 11">
    <name type="scientific">Pararhizobium mangrovi</name>
    <dbReference type="NCBI Taxonomy" id="2590452"/>
    <lineage>
        <taxon>Bacteria</taxon>
        <taxon>Pseudomonadati</taxon>
        <taxon>Pseudomonadota</taxon>
        <taxon>Alphaproteobacteria</taxon>
        <taxon>Hyphomicrobiales</taxon>
        <taxon>Rhizobiaceae</taxon>
        <taxon>Rhizobium/Agrobacterium group</taxon>
        <taxon>Pararhizobium</taxon>
    </lineage>
</organism>
<proteinExistence type="inferred from homology"/>
<dbReference type="PANTHER" id="PTHR42929:SF1">
    <property type="entry name" value="INNER MEMBRANE ABC TRANSPORTER PERMEASE PROTEIN YDCU-RELATED"/>
    <property type="match status" value="1"/>
</dbReference>
<feature type="domain" description="ABC transmembrane type-1" evidence="9">
    <location>
        <begin position="80"/>
        <end position="286"/>
    </location>
</feature>
<name>A0A506U0Y5_9HYPH</name>
<comment type="caution">
    <text evidence="10">The sequence shown here is derived from an EMBL/GenBank/DDBJ whole genome shotgun (WGS) entry which is preliminary data.</text>
</comment>
<dbReference type="Proteomes" id="UP000320314">
    <property type="component" value="Unassembled WGS sequence"/>
</dbReference>
<evidence type="ECO:0000313" key="10">
    <source>
        <dbReference type="EMBL" id="TPW27430.1"/>
    </source>
</evidence>
<evidence type="ECO:0000256" key="6">
    <source>
        <dbReference type="ARBA" id="ARBA00022989"/>
    </source>
</evidence>
<evidence type="ECO:0000256" key="3">
    <source>
        <dbReference type="ARBA" id="ARBA00022448"/>
    </source>
</evidence>
<feature type="transmembrane region" description="Helical" evidence="8">
    <location>
        <begin position="267"/>
        <end position="288"/>
    </location>
</feature>
<evidence type="ECO:0000256" key="2">
    <source>
        <dbReference type="ARBA" id="ARBA00007069"/>
    </source>
</evidence>
<keyword evidence="7 8" id="KW-0472">Membrane</keyword>
<dbReference type="RefSeq" id="WP_141167249.1">
    <property type="nucleotide sequence ID" value="NZ_VHLH01000021.1"/>
</dbReference>
<dbReference type="SUPFAM" id="SSF161098">
    <property type="entry name" value="MetI-like"/>
    <property type="match status" value="1"/>
</dbReference>
<evidence type="ECO:0000259" key="9">
    <source>
        <dbReference type="PROSITE" id="PS50928"/>
    </source>
</evidence>
<keyword evidence="4" id="KW-1003">Cell membrane</keyword>